<keyword evidence="1" id="KW-0378">Hydrolase</keyword>
<sequence>MPYKNIEDKRARERQRRQLRIQRMMDYLGGRCAVCGTMESLEFDHIRPEAKSFVVTEHFSMRWDKLVLELDKCQLLCSEHHKVKTQAQRHRVEHGGGVAGRHNCPCELCRAKAREYARAQRGCKGTRLRD</sequence>
<dbReference type="GO" id="GO:0004519">
    <property type="term" value="F:endonuclease activity"/>
    <property type="evidence" value="ECO:0007669"/>
    <property type="project" value="UniProtKB-KW"/>
</dbReference>
<protein>
    <submittedName>
        <fullName evidence="1">HNH endonuclease domain protein</fullName>
    </submittedName>
</protein>
<keyword evidence="1" id="KW-0255">Endonuclease</keyword>
<dbReference type="Proteomes" id="UP000031718">
    <property type="component" value="Segment"/>
</dbReference>
<organism evidence="1 2">
    <name type="scientific">Mycobacterium phage Cosmo</name>
    <dbReference type="NCBI Taxonomy" id="1567467"/>
    <lineage>
        <taxon>Viruses</taxon>
        <taxon>Duplodnaviria</taxon>
        <taxon>Heunggongvirae</taxon>
        <taxon>Uroviricota</taxon>
        <taxon>Caudoviricetes</taxon>
        <taxon>Vilmaviridae</taxon>
        <taxon>Wildcatvirus</taxon>
        <taxon>Wildcatvirus wildcat</taxon>
        <taxon>Mycobacterium virus Wildcat</taxon>
    </lineage>
</organism>
<reference evidence="1 2" key="1">
    <citation type="submission" date="2014-10" db="EMBL/GenBank/DDBJ databases">
        <authorList>
            <person name="Mackenzie J."/>
            <person name="Lekholoane M."/>
            <person name="Leqhaoe R."/>
            <person name="Mcunu Z."/>
            <person name="Mzobe Z."/>
            <person name="Rodel H."/>
            <person name="Seagreen C."/>
            <person name="Mazeka N."/>
            <person name="Larsen M.H."/>
            <person name="Rubin E.J."/>
            <person name="Russell D.A."/>
            <person name="Guerrero C.A."/>
            <person name="Bowman C.A."/>
            <person name="Jacobs-Sera D."/>
            <person name="Hendrix R.W."/>
            <person name="Hatfull G.F."/>
        </authorList>
    </citation>
    <scope>NUCLEOTIDE SEQUENCE [LARGE SCALE GENOMIC DNA]</scope>
</reference>
<keyword evidence="1" id="KW-0540">Nuclease</keyword>
<evidence type="ECO:0000313" key="1">
    <source>
        <dbReference type="EMBL" id="AJD82172.1"/>
    </source>
</evidence>
<name>A0A0B4ZXS7_9CAUD</name>
<proteinExistence type="predicted"/>
<dbReference type="EMBL" id="KP027195">
    <property type="protein sequence ID" value="AJD82172.1"/>
    <property type="molecule type" value="Genomic_DNA"/>
</dbReference>
<evidence type="ECO:0000313" key="2">
    <source>
        <dbReference type="Proteomes" id="UP000031718"/>
    </source>
</evidence>
<accession>A0A0B4ZXS7</accession>
<dbReference type="Gene3D" id="1.10.30.50">
    <property type="match status" value="1"/>
</dbReference>
<gene>
    <name evidence="1" type="primary">101</name>
    <name evidence="1" type="ORF">COSMO_101</name>
</gene>